<evidence type="ECO:0000313" key="2">
    <source>
        <dbReference type="EMBL" id="KAF5777135.1"/>
    </source>
</evidence>
<gene>
    <name evidence="3" type="ORF">HannXRQ_Chr12g0362471</name>
    <name evidence="2" type="ORF">HanXRQr2_Chr12g0532141</name>
</gene>
<feature type="domain" description="Amine oxidase" evidence="1">
    <location>
        <begin position="2"/>
        <end position="51"/>
    </location>
</feature>
<evidence type="ECO:0000313" key="4">
    <source>
        <dbReference type="Proteomes" id="UP000215914"/>
    </source>
</evidence>
<dbReference type="InParanoid" id="A0A251T021"/>
<accession>A0A251T021</accession>
<organism evidence="3 4">
    <name type="scientific">Helianthus annuus</name>
    <name type="common">Common sunflower</name>
    <dbReference type="NCBI Taxonomy" id="4232"/>
    <lineage>
        <taxon>Eukaryota</taxon>
        <taxon>Viridiplantae</taxon>
        <taxon>Streptophyta</taxon>
        <taxon>Embryophyta</taxon>
        <taxon>Tracheophyta</taxon>
        <taxon>Spermatophyta</taxon>
        <taxon>Magnoliopsida</taxon>
        <taxon>eudicotyledons</taxon>
        <taxon>Gunneridae</taxon>
        <taxon>Pentapetalae</taxon>
        <taxon>asterids</taxon>
        <taxon>campanulids</taxon>
        <taxon>Asterales</taxon>
        <taxon>Asteraceae</taxon>
        <taxon>Asteroideae</taxon>
        <taxon>Heliantheae alliance</taxon>
        <taxon>Heliantheae</taxon>
        <taxon>Helianthus</taxon>
    </lineage>
</organism>
<dbReference type="InterPro" id="IPR002937">
    <property type="entry name" value="Amino_oxidase"/>
</dbReference>
<dbReference type="Proteomes" id="UP000215914">
    <property type="component" value="Chromosome 12"/>
</dbReference>
<name>A0A251T021_HELAN</name>
<proteinExistence type="predicted"/>
<reference evidence="2 4" key="1">
    <citation type="journal article" date="2017" name="Nature">
        <title>The sunflower genome provides insights into oil metabolism, flowering and Asterid evolution.</title>
        <authorList>
            <person name="Badouin H."/>
            <person name="Gouzy J."/>
            <person name="Grassa C.J."/>
            <person name="Murat F."/>
            <person name="Staton S.E."/>
            <person name="Cottret L."/>
            <person name="Lelandais-Briere C."/>
            <person name="Owens G.L."/>
            <person name="Carrere S."/>
            <person name="Mayjonade B."/>
            <person name="Legrand L."/>
            <person name="Gill N."/>
            <person name="Kane N.C."/>
            <person name="Bowers J.E."/>
            <person name="Hubner S."/>
            <person name="Bellec A."/>
            <person name="Berard A."/>
            <person name="Berges H."/>
            <person name="Blanchet N."/>
            <person name="Boniface M.C."/>
            <person name="Brunel D."/>
            <person name="Catrice O."/>
            <person name="Chaidir N."/>
            <person name="Claudel C."/>
            <person name="Donnadieu C."/>
            <person name="Faraut T."/>
            <person name="Fievet G."/>
            <person name="Helmstetter N."/>
            <person name="King M."/>
            <person name="Knapp S.J."/>
            <person name="Lai Z."/>
            <person name="Le Paslier M.C."/>
            <person name="Lippi Y."/>
            <person name="Lorenzon L."/>
            <person name="Mandel J.R."/>
            <person name="Marage G."/>
            <person name="Marchand G."/>
            <person name="Marquand E."/>
            <person name="Bret-Mestries E."/>
            <person name="Morien E."/>
            <person name="Nambeesan S."/>
            <person name="Nguyen T."/>
            <person name="Pegot-Espagnet P."/>
            <person name="Pouilly N."/>
            <person name="Raftis F."/>
            <person name="Sallet E."/>
            <person name="Schiex T."/>
            <person name="Thomas J."/>
            <person name="Vandecasteele C."/>
            <person name="Vares D."/>
            <person name="Vear F."/>
            <person name="Vautrin S."/>
            <person name="Crespi M."/>
            <person name="Mangin B."/>
            <person name="Burke J.M."/>
            <person name="Salse J."/>
            <person name="Munos S."/>
            <person name="Vincourt P."/>
            <person name="Rieseberg L.H."/>
            <person name="Langlade N.B."/>
        </authorList>
    </citation>
    <scope>NUCLEOTIDE SEQUENCE [LARGE SCALE GENOMIC DNA]</scope>
    <source>
        <strain evidence="4">cv. SF193</strain>
        <tissue evidence="2">Leaves</tissue>
    </source>
</reference>
<reference evidence="3" key="2">
    <citation type="submission" date="2017-02" db="EMBL/GenBank/DDBJ databases">
        <title>Sunflower complete genome.</title>
        <authorList>
            <person name="Langlade N."/>
            <person name="Munos S."/>
        </authorList>
    </citation>
    <scope>NUCLEOTIDE SEQUENCE [LARGE SCALE GENOMIC DNA]</scope>
    <source>
        <tissue evidence="3">Leaves</tissue>
    </source>
</reference>
<dbReference type="EMBL" id="MNCJ02000327">
    <property type="protein sequence ID" value="KAF5777135.1"/>
    <property type="molecule type" value="Genomic_DNA"/>
</dbReference>
<dbReference type="Pfam" id="PF01593">
    <property type="entry name" value="Amino_oxidase"/>
    <property type="match status" value="1"/>
</dbReference>
<protein>
    <submittedName>
        <fullName evidence="2 3">Amine oxidase</fullName>
    </submittedName>
</protein>
<dbReference type="AlphaFoldDB" id="A0A251T021"/>
<evidence type="ECO:0000259" key="1">
    <source>
        <dbReference type="Pfam" id="PF01593"/>
    </source>
</evidence>
<dbReference type="GO" id="GO:0016491">
    <property type="term" value="F:oxidoreductase activity"/>
    <property type="evidence" value="ECO:0007669"/>
    <property type="project" value="InterPro"/>
</dbReference>
<dbReference type="Gramene" id="mRNA:HanXRQr2_Chr12g0532141">
    <property type="protein sequence ID" value="mRNA:HanXRQr2_Chr12g0532141"/>
    <property type="gene ID" value="HanXRQr2_Chr12g0532141"/>
</dbReference>
<dbReference type="EMBL" id="CM007901">
    <property type="protein sequence ID" value="OTG04450.1"/>
    <property type="molecule type" value="Genomic_DNA"/>
</dbReference>
<reference evidence="2" key="3">
    <citation type="submission" date="2020-06" db="EMBL/GenBank/DDBJ databases">
        <title>Helianthus annuus Genome sequencing and assembly Release 2.</title>
        <authorList>
            <person name="Gouzy J."/>
            <person name="Langlade N."/>
            <person name="Munos S."/>
        </authorList>
    </citation>
    <scope>NUCLEOTIDE SEQUENCE</scope>
    <source>
        <tissue evidence="2">Leaves</tissue>
    </source>
</reference>
<keyword evidence="4" id="KW-1185">Reference proteome</keyword>
<sequence length="63" mass="6968">MILYEKQGHLGGHVKTVLVDGIDLDMGFMVFNGQWASSMLHSSMLHLCKSISSLIIISLFVFA</sequence>
<evidence type="ECO:0000313" key="3">
    <source>
        <dbReference type="EMBL" id="OTG04450.1"/>
    </source>
</evidence>